<dbReference type="Pfam" id="PF04083">
    <property type="entry name" value="Abhydro_lipase"/>
    <property type="match status" value="1"/>
</dbReference>
<organism evidence="3 4">
    <name type="scientific">Salix suchowensis</name>
    <dbReference type="NCBI Taxonomy" id="1278906"/>
    <lineage>
        <taxon>Eukaryota</taxon>
        <taxon>Viridiplantae</taxon>
        <taxon>Streptophyta</taxon>
        <taxon>Embryophyta</taxon>
        <taxon>Tracheophyta</taxon>
        <taxon>Spermatophyta</taxon>
        <taxon>Magnoliopsida</taxon>
        <taxon>eudicotyledons</taxon>
        <taxon>Gunneridae</taxon>
        <taxon>Pentapetalae</taxon>
        <taxon>rosids</taxon>
        <taxon>fabids</taxon>
        <taxon>Malpighiales</taxon>
        <taxon>Salicaceae</taxon>
        <taxon>Saliceae</taxon>
        <taxon>Salix</taxon>
    </lineage>
</organism>
<reference evidence="3" key="2">
    <citation type="journal article" date="2023" name="Int. J. Mol. Sci.">
        <title>De Novo Assembly and Annotation of 11 Diverse Shrub Willow (Salix) Genomes Reveals Novel Gene Organization in Sex-Linked Regions.</title>
        <authorList>
            <person name="Hyden B."/>
            <person name="Feng K."/>
            <person name="Yates T.B."/>
            <person name="Jawdy S."/>
            <person name="Cereghino C."/>
            <person name="Smart L.B."/>
            <person name="Muchero W."/>
        </authorList>
    </citation>
    <scope>NUCLEOTIDE SEQUENCE</scope>
    <source>
        <tissue evidence="3">Shoot tip</tissue>
    </source>
</reference>
<dbReference type="InterPro" id="IPR006693">
    <property type="entry name" value="AB_hydrolase_lipase"/>
</dbReference>
<comment type="caution">
    <text evidence="3">The sequence shown here is derived from an EMBL/GenBank/DDBJ whole genome shotgun (WGS) entry which is preliminary data.</text>
</comment>
<keyword evidence="1" id="KW-0732">Signal</keyword>
<feature type="chain" id="PRO_5047206788" description="Partial AB-hydrolase lipase domain-containing protein" evidence="1">
    <location>
        <begin position="20"/>
        <end position="138"/>
    </location>
</feature>
<keyword evidence="4" id="KW-1185">Reference proteome</keyword>
<dbReference type="Proteomes" id="UP001141253">
    <property type="component" value="Chromosome 16"/>
</dbReference>
<gene>
    <name evidence="3" type="ORF">OIU77_016324</name>
</gene>
<evidence type="ECO:0000313" key="3">
    <source>
        <dbReference type="EMBL" id="KAJ6302211.1"/>
    </source>
</evidence>
<proteinExistence type="predicted"/>
<name>A0ABQ8ZKE9_9ROSI</name>
<accession>A0ABQ8ZKE9</accession>
<evidence type="ECO:0000313" key="4">
    <source>
        <dbReference type="Proteomes" id="UP001141253"/>
    </source>
</evidence>
<dbReference type="EMBL" id="JAPFFI010000027">
    <property type="protein sequence ID" value="KAJ6302211.1"/>
    <property type="molecule type" value="Genomic_DNA"/>
</dbReference>
<feature type="signal peptide" evidence="1">
    <location>
        <begin position="1"/>
        <end position="19"/>
    </location>
</feature>
<dbReference type="Gene3D" id="3.40.50.1820">
    <property type="entry name" value="alpha/beta hydrolase"/>
    <property type="match status" value="1"/>
</dbReference>
<sequence>MALLVLATMIMVIAHQAHGSGRGSMGLVSGITDPPIAGICSTSVSIHGYKCHEIDVETRDGFILSMQRIPEGRDGGGDTERPPVLIQHGVLVVSASILFSMRVSPSNVDWSFSLVLSKEKSLNVNITKASFEKLTKRV</sequence>
<protein>
    <recommendedName>
        <fullName evidence="2">Partial AB-hydrolase lipase domain-containing protein</fullName>
    </recommendedName>
</protein>
<evidence type="ECO:0000259" key="2">
    <source>
        <dbReference type="Pfam" id="PF04083"/>
    </source>
</evidence>
<dbReference type="InterPro" id="IPR029058">
    <property type="entry name" value="AB_hydrolase_fold"/>
</dbReference>
<feature type="domain" description="Partial AB-hydrolase lipase" evidence="2">
    <location>
        <begin position="43"/>
        <end position="96"/>
    </location>
</feature>
<reference evidence="3" key="1">
    <citation type="submission" date="2022-10" db="EMBL/GenBank/DDBJ databases">
        <authorList>
            <person name="Hyden B.L."/>
            <person name="Feng K."/>
            <person name="Yates T."/>
            <person name="Jawdy S."/>
            <person name="Smart L.B."/>
            <person name="Muchero W."/>
        </authorList>
    </citation>
    <scope>NUCLEOTIDE SEQUENCE</scope>
    <source>
        <tissue evidence="3">Shoot tip</tissue>
    </source>
</reference>
<evidence type="ECO:0000256" key="1">
    <source>
        <dbReference type="SAM" id="SignalP"/>
    </source>
</evidence>